<keyword evidence="3" id="KW-1185">Reference proteome</keyword>
<protein>
    <submittedName>
        <fullName evidence="2">Uncharacterized protein</fullName>
    </submittedName>
</protein>
<feature type="region of interest" description="Disordered" evidence="1">
    <location>
        <begin position="39"/>
        <end position="73"/>
    </location>
</feature>
<reference evidence="3" key="1">
    <citation type="journal article" date="2019" name="Int. J. Syst. Evol. Microbiol.">
        <title>The Global Catalogue of Microorganisms (GCM) 10K type strain sequencing project: providing services to taxonomists for standard genome sequencing and annotation.</title>
        <authorList>
            <consortium name="The Broad Institute Genomics Platform"/>
            <consortium name="The Broad Institute Genome Sequencing Center for Infectious Disease"/>
            <person name="Wu L."/>
            <person name="Ma J."/>
        </authorList>
    </citation>
    <scope>NUCLEOTIDE SEQUENCE [LARGE SCALE GENOMIC DNA]</scope>
    <source>
        <strain evidence="3">JCM 17939</strain>
    </source>
</reference>
<accession>A0ABP8UDV6</accession>
<organism evidence="2 3">
    <name type="scientific">Actinoallomurus vinaceus</name>
    <dbReference type="NCBI Taxonomy" id="1080074"/>
    <lineage>
        <taxon>Bacteria</taxon>
        <taxon>Bacillati</taxon>
        <taxon>Actinomycetota</taxon>
        <taxon>Actinomycetes</taxon>
        <taxon>Streptosporangiales</taxon>
        <taxon>Thermomonosporaceae</taxon>
        <taxon>Actinoallomurus</taxon>
    </lineage>
</organism>
<evidence type="ECO:0000256" key="1">
    <source>
        <dbReference type="SAM" id="MobiDB-lite"/>
    </source>
</evidence>
<dbReference type="EMBL" id="BAABHK010000007">
    <property type="protein sequence ID" value="GAA4629663.1"/>
    <property type="molecule type" value="Genomic_DNA"/>
</dbReference>
<gene>
    <name evidence="2" type="ORF">GCM10023196_051910</name>
</gene>
<name>A0ABP8UDV6_9ACTN</name>
<comment type="caution">
    <text evidence="2">The sequence shown here is derived from an EMBL/GenBank/DDBJ whole genome shotgun (WGS) entry which is preliminary data.</text>
</comment>
<evidence type="ECO:0000313" key="3">
    <source>
        <dbReference type="Proteomes" id="UP001501442"/>
    </source>
</evidence>
<dbReference type="Proteomes" id="UP001501442">
    <property type="component" value="Unassembled WGS sequence"/>
</dbReference>
<sequence length="101" mass="11084">MQEAANTAVSRFELAGQRARRRAGARALPHRLPTLRQSYYTDSKKPGGRLGMLSDRSGTRARRGGTIRTTVPVPAGRCDASARACRRSGILPSSSNRDRFR</sequence>
<evidence type="ECO:0000313" key="2">
    <source>
        <dbReference type="EMBL" id="GAA4629663.1"/>
    </source>
</evidence>
<proteinExistence type="predicted"/>